<gene>
    <name evidence="2" type="ORF">PQR66_39750</name>
</gene>
<proteinExistence type="predicted"/>
<feature type="chain" id="PRO_5046677827" evidence="1">
    <location>
        <begin position="26"/>
        <end position="316"/>
    </location>
</feature>
<feature type="signal peptide" evidence="1">
    <location>
        <begin position="1"/>
        <end position="25"/>
    </location>
</feature>
<evidence type="ECO:0000313" key="3">
    <source>
        <dbReference type="Proteomes" id="UP001629249"/>
    </source>
</evidence>
<evidence type="ECO:0000256" key="1">
    <source>
        <dbReference type="SAM" id="SignalP"/>
    </source>
</evidence>
<dbReference type="InterPro" id="IPR025737">
    <property type="entry name" value="FApF"/>
</dbReference>
<organism evidence="2 3">
    <name type="scientific">Paraburkholderia agricolaris</name>
    <dbReference type="NCBI Taxonomy" id="2152888"/>
    <lineage>
        <taxon>Bacteria</taxon>
        <taxon>Pseudomonadati</taxon>
        <taxon>Pseudomonadota</taxon>
        <taxon>Betaproteobacteria</taxon>
        <taxon>Burkholderiales</taxon>
        <taxon>Burkholderiaceae</taxon>
        <taxon>Paraburkholderia</taxon>
    </lineage>
</organism>
<sequence length="316" mass="33842">MKNTYYPAVALSIAILTSLPGVVSASEGTNYGGPTGGTDIGAAYLPPVSGFYGGIVGFYGTGDKYYDNSGHVDPNIQGKLTASAAAVGLLYVYPFKLLGGTLGTTVQGVGEVGSLKLNGESINFKGFADVYSDILMWSKYLGDDSESRLPHGLTVKLAYSMIFPVGKYNTTDLTTTGRNVYYFVPNIAFTYLTQPNFIGDGLEMSAHFFFNVSSKNSGTNYKSGSVGSVNFALSERIGRWQAGLAGNYATQFSDDYQDGTIVQPAGRRYGSLTLGPVVSLDIPAWKSNLKFKAEIPVYTRNELEGTILILVYTTAF</sequence>
<keyword evidence="3" id="KW-1185">Reference proteome</keyword>
<reference evidence="2 3" key="1">
    <citation type="journal article" date="2024" name="Chem. Sci.">
        <title>Discovery of megapolipeptins by genome mining of a Burkholderiales bacteria collection.</title>
        <authorList>
            <person name="Paulo B.S."/>
            <person name="Recchia M.J.J."/>
            <person name="Lee S."/>
            <person name="Fergusson C.H."/>
            <person name="Romanowski S.B."/>
            <person name="Hernandez A."/>
            <person name="Krull N."/>
            <person name="Liu D.Y."/>
            <person name="Cavanagh H."/>
            <person name="Bos A."/>
            <person name="Gray C.A."/>
            <person name="Murphy B.T."/>
            <person name="Linington R.G."/>
            <person name="Eustaquio A.S."/>
        </authorList>
    </citation>
    <scope>NUCLEOTIDE SEQUENCE [LARGE SCALE GENOMIC DNA]</scope>
    <source>
        <strain evidence="2 3">RL16-012-BIC-B</strain>
    </source>
</reference>
<comment type="caution">
    <text evidence="2">The sequence shown here is derived from an EMBL/GenBank/DDBJ whole genome shotgun (WGS) entry which is preliminary data.</text>
</comment>
<dbReference type="EMBL" id="JAQQFN010000071">
    <property type="protein sequence ID" value="MFL9889211.1"/>
    <property type="molecule type" value="Genomic_DNA"/>
</dbReference>
<evidence type="ECO:0000313" key="2">
    <source>
        <dbReference type="EMBL" id="MFL9889211.1"/>
    </source>
</evidence>
<keyword evidence="1" id="KW-0732">Signal</keyword>
<dbReference type="RefSeq" id="WP_408336472.1">
    <property type="nucleotide sequence ID" value="NZ_JAQQFH010000081.1"/>
</dbReference>
<dbReference type="Pfam" id="PF13557">
    <property type="entry name" value="Phenol_MetA_deg"/>
    <property type="match status" value="1"/>
</dbReference>
<protein>
    <submittedName>
        <fullName evidence="2">Transporter</fullName>
    </submittedName>
</protein>
<name>A0ABW9A2F4_9BURK</name>
<dbReference type="Proteomes" id="UP001629249">
    <property type="component" value="Unassembled WGS sequence"/>
</dbReference>
<accession>A0ABW9A2F4</accession>